<accession>A0AAU7C8G2</accession>
<reference evidence="7" key="1">
    <citation type="submission" date="2024-05" db="EMBL/GenBank/DDBJ databases">
        <title>Planctomycetes of the genus Singulisphaera possess chitinolytic capabilities.</title>
        <authorList>
            <person name="Ivanova A."/>
        </authorList>
    </citation>
    <scope>NUCLEOTIDE SEQUENCE</scope>
    <source>
        <strain evidence="7">Ch08T</strain>
    </source>
</reference>
<dbReference type="Pfam" id="PF25137">
    <property type="entry name" value="ADH_Fe_C"/>
    <property type="match status" value="1"/>
</dbReference>
<name>A0AAU7C8G2_9BACT</name>
<dbReference type="GO" id="GO:0046872">
    <property type="term" value="F:metal ion binding"/>
    <property type="evidence" value="ECO:0007669"/>
    <property type="project" value="InterPro"/>
</dbReference>
<comment type="cofactor">
    <cofactor evidence="1">
        <name>Fe cation</name>
        <dbReference type="ChEBI" id="CHEBI:24875"/>
    </cofactor>
</comment>
<evidence type="ECO:0000313" key="7">
    <source>
        <dbReference type="EMBL" id="XBH01579.1"/>
    </source>
</evidence>
<dbReference type="FunFam" id="3.40.50.1970:FF:000003">
    <property type="entry name" value="Alcohol dehydrogenase, iron-containing"/>
    <property type="match status" value="1"/>
</dbReference>
<evidence type="ECO:0000256" key="4">
    <source>
        <dbReference type="ARBA" id="ARBA00023027"/>
    </source>
</evidence>
<dbReference type="SUPFAM" id="SSF56796">
    <property type="entry name" value="Dehydroquinate synthase-like"/>
    <property type="match status" value="1"/>
</dbReference>
<dbReference type="InterPro" id="IPR018211">
    <property type="entry name" value="ADH_Fe_CS"/>
</dbReference>
<dbReference type="PROSITE" id="PS00913">
    <property type="entry name" value="ADH_IRON_1"/>
    <property type="match status" value="1"/>
</dbReference>
<dbReference type="InterPro" id="IPR001670">
    <property type="entry name" value="ADH_Fe/GldA"/>
</dbReference>
<dbReference type="RefSeq" id="WP_406694318.1">
    <property type="nucleotide sequence ID" value="NZ_CP155447.1"/>
</dbReference>
<dbReference type="InterPro" id="IPR056798">
    <property type="entry name" value="ADH_Fe_C"/>
</dbReference>
<dbReference type="PANTHER" id="PTHR11496:SF102">
    <property type="entry name" value="ALCOHOL DEHYDROGENASE 4"/>
    <property type="match status" value="1"/>
</dbReference>
<sequence>MIFEFATAGRILFGRGSARQIPSLARDLGRYALVVLGGSDRGREALTQGLGEVGVRSIVVNVSGEPNVTVVDDAARIARSERCDLVIAVGGGSVIDAGKAIAGLLTNPGGVLDYLEVVGGGKALREPAVPFLAVPTTAGTGTEATRNAVLDVPEHGVKVSLRSPHLLPRVAIVDPELTLTLPPEVTAFTGMDALTQLIESFVSNAANPFTDGVCREGLARAARSLPLAYHDGSDLAAREDMALAALFSGIALANARLGAVHGFAGVLGGATGHPHGALCARLLPFVMEANIRAVSERGDPATLQRYIEIARTLTGDASATLRDGVTRVHELCAELKIPPLREAGLSVADCSRLIPLAQRASSMKGNPVTLLDSELRQILEAAIDQ</sequence>
<evidence type="ECO:0000256" key="3">
    <source>
        <dbReference type="ARBA" id="ARBA00023002"/>
    </source>
</evidence>
<dbReference type="CDD" id="cd08183">
    <property type="entry name" value="Fe-ADH-like"/>
    <property type="match status" value="1"/>
</dbReference>
<gene>
    <name evidence="7" type="ORF">V5E97_24910</name>
</gene>
<evidence type="ECO:0000256" key="1">
    <source>
        <dbReference type="ARBA" id="ARBA00001962"/>
    </source>
</evidence>
<dbReference type="InterPro" id="IPR039697">
    <property type="entry name" value="Alcohol_dehydrogenase_Fe"/>
</dbReference>
<dbReference type="Pfam" id="PF00465">
    <property type="entry name" value="Fe-ADH"/>
    <property type="match status" value="1"/>
</dbReference>
<comment type="similarity">
    <text evidence="2">Belongs to the iron-containing alcohol dehydrogenase family.</text>
</comment>
<keyword evidence="4" id="KW-0520">NAD</keyword>
<evidence type="ECO:0000256" key="2">
    <source>
        <dbReference type="ARBA" id="ARBA00007358"/>
    </source>
</evidence>
<dbReference type="GO" id="GO:0004022">
    <property type="term" value="F:alcohol dehydrogenase (NAD+) activity"/>
    <property type="evidence" value="ECO:0007669"/>
    <property type="project" value="TreeGrafter"/>
</dbReference>
<feature type="domain" description="Alcohol dehydrogenase iron-type/glycerol dehydrogenase GldA" evidence="5">
    <location>
        <begin position="10"/>
        <end position="175"/>
    </location>
</feature>
<dbReference type="EMBL" id="CP155447">
    <property type="protein sequence ID" value="XBH01579.1"/>
    <property type="molecule type" value="Genomic_DNA"/>
</dbReference>
<dbReference type="Gene3D" id="1.20.1090.10">
    <property type="entry name" value="Dehydroquinate synthase-like - alpha domain"/>
    <property type="match status" value="1"/>
</dbReference>
<evidence type="ECO:0000259" key="6">
    <source>
        <dbReference type="Pfam" id="PF25137"/>
    </source>
</evidence>
<feature type="domain" description="Fe-containing alcohol dehydrogenase-like C-terminal" evidence="6">
    <location>
        <begin position="186"/>
        <end position="382"/>
    </location>
</feature>
<dbReference type="PANTHER" id="PTHR11496">
    <property type="entry name" value="ALCOHOL DEHYDROGENASE"/>
    <property type="match status" value="1"/>
</dbReference>
<proteinExistence type="inferred from homology"/>
<keyword evidence="3" id="KW-0560">Oxidoreductase</keyword>
<dbReference type="AlphaFoldDB" id="A0AAU7C8G2"/>
<evidence type="ECO:0000259" key="5">
    <source>
        <dbReference type="Pfam" id="PF00465"/>
    </source>
</evidence>
<dbReference type="Gene3D" id="3.40.50.1970">
    <property type="match status" value="1"/>
</dbReference>
<protein>
    <submittedName>
        <fullName evidence="7">Iron-containing alcohol dehydrogenase</fullName>
    </submittedName>
</protein>
<organism evidence="7">
    <name type="scientific">Singulisphaera sp. Ch08</name>
    <dbReference type="NCBI Taxonomy" id="3120278"/>
    <lineage>
        <taxon>Bacteria</taxon>
        <taxon>Pseudomonadati</taxon>
        <taxon>Planctomycetota</taxon>
        <taxon>Planctomycetia</taxon>
        <taxon>Isosphaerales</taxon>
        <taxon>Isosphaeraceae</taxon>
        <taxon>Singulisphaera</taxon>
    </lineage>
</organism>